<dbReference type="OrthoDB" id="76567at2759"/>
<accession>A0A0L0H9L4</accession>
<keyword evidence="2" id="KW-1185">Reference proteome</keyword>
<proteinExistence type="predicted"/>
<evidence type="ECO:0000313" key="1">
    <source>
        <dbReference type="EMBL" id="KNC97343.1"/>
    </source>
</evidence>
<evidence type="ECO:0000313" key="2">
    <source>
        <dbReference type="Proteomes" id="UP000053201"/>
    </source>
</evidence>
<organism evidence="1 2">
    <name type="scientific">Spizellomyces punctatus (strain DAOM BR117)</name>
    <dbReference type="NCBI Taxonomy" id="645134"/>
    <lineage>
        <taxon>Eukaryota</taxon>
        <taxon>Fungi</taxon>
        <taxon>Fungi incertae sedis</taxon>
        <taxon>Chytridiomycota</taxon>
        <taxon>Chytridiomycota incertae sedis</taxon>
        <taxon>Chytridiomycetes</taxon>
        <taxon>Spizellomycetales</taxon>
        <taxon>Spizellomycetaceae</taxon>
        <taxon>Spizellomyces</taxon>
    </lineage>
</organism>
<name>A0A0L0H9L4_SPIPD</name>
<sequence length="262" mass="29624">MITSEDEQLRQVVKNAIKTEMSSTQFWKVAEHVPENEFLELAQSNFKECMLDYDHGTVRIRRVPSFPHERAATSTFNQIAISLIDKVGTTNFDSLCNNIGTTTLKVNSQVYKQPDAGFVPVGRMYPTVLIEVGWSEALKELQDDARTWLTSHIDIACVILIDIQRIASATLGRRMSMEIWMSELIPGRREATQVSVHPFGENIDLEKALPPSIPFHILFKGVPAPEGLDLEHDQCTFDLVALRDKIKQAIIFEDQQAGRRSI</sequence>
<dbReference type="EMBL" id="KQ257464">
    <property type="protein sequence ID" value="KNC97343.1"/>
    <property type="molecule type" value="Genomic_DNA"/>
</dbReference>
<dbReference type="RefSeq" id="XP_016605383.1">
    <property type="nucleotide sequence ID" value="XM_016755435.1"/>
</dbReference>
<dbReference type="GeneID" id="27690497"/>
<dbReference type="VEuPathDB" id="FungiDB:SPPG_07271"/>
<dbReference type="InParanoid" id="A0A0L0H9L4"/>
<dbReference type="Proteomes" id="UP000053201">
    <property type="component" value="Unassembled WGS sequence"/>
</dbReference>
<gene>
    <name evidence="1" type="ORF">SPPG_07271</name>
</gene>
<evidence type="ECO:0008006" key="3">
    <source>
        <dbReference type="Google" id="ProtNLM"/>
    </source>
</evidence>
<reference evidence="1 2" key="1">
    <citation type="submission" date="2009-08" db="EMBL/GenBank/DDBJ databases">
        <title>The Genome Sequence of Spizellomyces punctatus strain DAOM BR117.</title>
        <authorList>
            <consortium name="The Broad Institute Genome Sequencing Platform"/>
            <person name="Russ C."/>
            <person name="Cuomo C."/>
            <person name="Shea T."/>
            <person name="Young S.K."/>
            <person name="Zeng Q."/>
            <person name="Koehrsen M."/>
            <person name="Haas B."/>
            <person name="Borodovsky M."/>
            <person name="Guigo R."/>
            <person name="Alvarado L."/>
            <person name="Berlin A."/>
            <person name="Bochicchio J."/>
            <person name="Borenstein D."/>
            <person name="Chapman S."/>
            <person name="Chen Z."/>
            <person name="Engels R."/>
            <person name="Freedman E."/>
            <person name="Gellesch M."/>
            <person name="Goldberg J."/>
            <person name="Griggs A."/>
            <person name="Gujja S."/>
            <person name="Heiman D."/>
            <person name="Hepburn T."/>
            <person name="Howarth C."/>
            <person name="Jen D."/>
            <person name="Larson L."/>
            <person name="Lewis B."/>
            <person name="Mehta T."/>
            <person name="Park D."/>
            <person name="Pearson M."/>
            <person name="Roberts A."/>
            <person name="Saif S."/>
            <person name="Shenoy N."/>
            <person name="Sisk P."/>
            <person name="Stolte C."/>
            <person name="Sykes S."/>
            <person name="Thomson T."/>
            <person name="Walk T."/>
            <person name="White J."/>
            <person name="Yandava C."/>
            <person name="Burger G."/>
            <person name="Gray M.W."/>
            <person name="Holland P.W.H."/>
            <person name="King N."/>
            <person name="Lang F.B.F."/>
            <person name="Roger A.J."/>
            <person name="Ruiz-Trillo I."/>
            <person name="Lander E."/>
            <person name="Nusbaum C."/>
        </authorList>
    </citation>
    <scope>NUCLEOTIDE SEQUENCE [LARGE SCALE GENOMIC DNA]</scope>
    <source>
        <strain evidence="1 2">DAOM BR117</strain>
    </source>
</reference>
<dbReference type="AlphaFoldDB" id="A0A0L0H9L4"/>
<protein>
    <recommendedName>
        <fullName evidence="3">Restriction endonuclease domain-containing protein</fullName>
    </recommendedName>
</protein>